<dbReference type="EMBL" id="CP002877">
    <property type="protein sequence ID" value="AEI76571.1"/>
    <property type="molecule type" value="Genomic_DNA"/>
</dbReference>
<evidence type="ECO:0000313" key="3">
    <source>
        <dbReference type="Proteomes" id="UP000006798"/>
    </source>
</evidence>
<accession>G0ER53</accession>
<organism evidence="2 3">
    <name type="scientific">Cupriavidus necator (strain ATCC 43291 / DSM 13513 / CCUG 52238 / LMG 8453 / N-1)</name>
    <name type="common">Ralstonia eutropha</name>
    <dbReference type="NCBI Taxonomy" id="1042878"/>
    <lineage>
        <taxon>Bacteria</taxon>
        <taxon>Pseudomonadati</taxon>
        <taxon>Pseudomonadota</taxon>
        <taxon>Betaproteobacteria</taxon>
        <taxon>Burkholderiales</taxon>
        <taxon>Burkholderiaceae</taxon>
        <taxon>Cupriavidus</taxon>
    </lineage>
</organism>
<evidence type="ECO:0000256" key="1">
    <source>
        <dbReference type="SAM" id="MobiDB-lite"/>
    </source>
</evidence>
<feature type="region of interest" description="Disordered" evidence="1">
    <location>
        <begin position="1"/>
        <end position="38"/>
    </location>
</feature>
<proteinExistence type="predicted"/>
<dbReference type="KEGG" id="cnc:CNE_1c12160"/>
<gene>
    <name evidence="2" type="ordered locus">CNE_1c12160</name>
</gene>
<reference evidence="2 3" key="1">
    <citation type="journal article" date="2011" name="J. Bacteriol.">
        <title>Complete genome sequence of the type strain Cupriavidus necator N-1.</title>
        <authorList>
            <person name="Poehlein A."/>
            <person name="Kusian B."/>
            <person name="Friedrich B."/>
            <person name="Daniel R."/>
            <person name="Bowien B."/>
        </authorList>
    </citation>
    <scope>NUCLEOTIDE SEQUENCE [LARGE SCALE GENOMIC DNA]</scope>
    <source>
        <strain evidence="3">ATCC 43291 / DSM 13513 / CCUG 52238 / LMG 8453 / N-1</strain>
    </source>
</reference>
<dbReference type="AlphaFoldDB" id="G0ER53"/>
<sequence>MAMGLQKKTDPEQAQADLAASRHTPMMQQHLCVSPQRL</sequence>
<protein>
    <submittedName>
        <fullName evidence="2">Uncharacterized protein</fullName>
    </submittedName>
</protein>
<dbReference type="Proteomes" id="UP000006798">
    <property type="component" value="Chromosome 1"/>
</dbReference>
<name>G0ER53_CUPNN</name>
<dbReference type="HOGENOM" id="CLU_3327026_0_0_4"/>
<evidence type="ECO:0000313" key="2">
    <source>
        <dbReference type="EMBL" id="AEI76571.1"/>
    </source>
</evidence>